<proteinExistence type="predicted"/>
<reference evidence="2 3" key="1">
    <citation type="journal article" date="2018" name="ACS Chem. Biol.">
        <title>Ketoreductase domain dysfunction expands chemodiversity: malyngamide biosynthesis in the cyanobacterium Okeania hirsuta.</title>
        <authorList>
            <person name="Moss N.A."/>
            <person name="Leao T."/>
            <person name="Rankin M."/>
            <person name="McCullough T.M."/>
            <person name="Qu P."/>
            <person name="Korobeynikov A."/>
            <person name="Smith J.L."/>
            <person name="Gerwick L."/>
            <person name="Gerwick W.H."/>
        </authorList>
    </citation>
    <scope>NUCLEOTIDE SEQUENCE [LARGE SCALE GENOMIC DNA]</scope>
    <source>
        <strain evidence="2 3">PAB10Feb10-1</strain>
    </source>
</reference>
<accession>A0A3N6PN77</accession>
<dbReference type="InterPro" id="IPR041657">
    <property type="entry name" value="HTH_17"/>
</dbReference>
<dbReference type="Pfam" id="PF12728">
    <property type="entry name" value="HTH_17"/>
    <property type="match status" value="1"/>
</dbReference>
<organism evidence="2 3">
    <name type="scientific">Okeania hirsuta</name>
    <dbReference type="NCBI Taxonomy" id="1458930"/>
    <lineage>
        <taxon>Bacteria</taxon>
        <taxon>Bacillati</taxon>
        <taxon>Cyanobacteriota</taxon>
        <taxon>Cyanophyceae</taxon>
        <taxon>Oscillatoriophycideae</taxon>
        <taxon>Oscillatoriales</taxon>
        <taxon>Microcoleaceae</taxon>
        <taxon>Okeania</taxon>
    </lineage>
</organism>
<dbReference type="OrthoDB" id="517841at2"/>
<protein>
    <submittedName>
        <fullName evidence="2">DNA-binding protein</fullName>
    </submittedName>
</protein>
<feature type="domain" description="Helix-turn-helix" evidence="1">
    <location>
        <begin position="5"/>
        <end position="42"/>
    </location>
</feature>
<keyword evidence="2" id="KW-0238">DNA-binding</keyword>
<gene>
    <name evidence="2" type="ORF">D5R40_22590</name>
</gene>
<evidence type="ECO:0000313" key="2">
    <source>
        <dbReference type="EMBL" id="RQH32070.1"/>
    </source>
</evidence>
<dbReference type="RefSeq" id="WP_124146451.1">
    <property type="nucleotide sequence ID" value="NZ_CAWOKI010000162.1"/>
</dbReference>
<name>A0A3N6PN77_9CYAN</name>
<dbReference type="EMBL" id="RCBY01000158">
    <property type="protein sequence ID" value="RQH32070.1"/>
    <property type="molecule type" value="Genomic_DNA"/>
</dbReference>
<evidence type="ECO:0000259" key="1">
    <source>
        <dbReference type="Pfam" id="PF12728"/>
    </source>
</evidence>
<keyword evidence="3" id="KW-1185">Reference proteome</keyword>
<sequence length="165" mass="18566">MVVGTTEAAFLLKISTARVRVLLKEGRIKGANKKGRSWLIPLNSQGIPEIIPGRRGPDGTWNKGQRTSKTVIQILPTVINANHQNGTCLPAINIQQGDRHHLCHEADILGPCKIIYQPSQHNSHHTEETNLWIEIHPEVQITHRVFSDVDESFQKSIERDSTINY</sequence>
<dbReference type="Proteomes" id="UP000269154">
    <property type="component" value="Unassembled WGS sequence"/>
</dbReference>
<comment type="caution">
    <text evidence="2">The sequence shown here is derived from an EMBL/GenBank/DDBJ whole genome shotgun (WGS) entry which is preliminary data.</text>
</comment>
<dbReference type="AlphaFoldDB" id="A0A3N6PN77"/>
<dbReference type="GO" id="GO:0003677">
    <property type="term" value="F:DNA binding"/>
    <property type="evidence" value="ECO:0007669"/>
    <property type="project" value="UniProtKB-KW"/>
</dbReference>
<evidence type="ECO:0000313" key="3">
    <source>
        <dbReference type="Proteomes" id="UP000269154"/>
    </source>
</evidence>